<dbReference type="InterPro" id="IPR002182">
    <property type="entry name" value="NB-ARC"/>
</dbReference>
<dbReference type="InterPro" id="IPR050905">
    <property type="entry name" value="Plant_NBS-LRR"/>
</dbReference>
<dbReference type="InterPro" id="IPR032675">
    <property type="entry name" value="LRR_dom_sf"/>
</dbReference>
<dbReference type="PRINTS" id="PR00364">
    <property type="entry name" value="DISEASERSIST"/>
</dbReference>
<keyword evidence="2" id="KW-0677">Repeat</keyword>
<dbReference type="FunFam" id="1.10.8.430:FF:000003">
    <property type="entry name" value="Probable disease resistance protein At5g66910"/>
    <property type="match status" value="1"/>
</dbReference>
<dbReference type="SUPFAM" id="SSF52540">
    <property type="entry name" value="P-loop containing nucleoside triphosphate hydrolases"/>
    <property type="match status" value="1"/>
</dbReference>
<evidence type="ECO:0000313" key="7">
    <source>
        <dbReference type="Proteomes" id="UP001515500"/>
    </source>
</evidence>
<evidence type="ECO:0000256" key="1">
    <source>
        <dbReference type="ARBA" id="ARBA00008894"/>
    </source>
</evidence>
<dbReference type="GO" id="GO:0043531">
    <property type="term" value="F:ADP binding"/>
    <property type="evidence" value="ECO:0007669"/>
    <property type="project" value="InterPro"/>
</dbReference>
<dbReference type="GO" id="GO:0009626">
    <property type="term" value="P:plant-type hypersensitive response"/>
    <property type="evidence" value="ECO:0007669"/>
    <property type="project" value="UniProtKB-ARBA"/>
</dbReference>
<dbReference type="FunFam" id="3.40.50.300:FF:001091">
    <property type="entry name" value="Probable disease resistance protein At1g61300"/>
    <property type="match status" value="1"/>
</dbReference>
<dbReference type="GO" id="GO:0002758">
    <property type="term" value="P:innate immune response-activating signaling pathway"/>
    <property type="evidence" value="ECO:0007669"/>
    <property type="project" value="UniProtKB-ARBA"/>
</dbReference>
<protein>
    <submittedName>
        <fullName evidence="8">Probable disease resistance protein At4g27220</fullName>
    </submittedName>
</protein>
<evidence type="ECO:0000256" key="4">
    <source>
        <dbReference type="ARBA" id="ARBA00022840"/>
    </source>
</evidence>
<feature type="domain" description="NB-ARC" evidence="5">
    <location>
        <begin position="142"/>
        <end position="307"/>
    </location>
</feature>
<keyword evidence="3" id="KW-0611">Plant defense</keyword>
<dbReference type="AlphaFoldDB" id="A0AB40C4U1"/>
<keyword evidence="4" id="KW-0547">Nucleotide-binding</keyword>
<dbReference type="PANTHER" id="PTHR33463:SF187">
    <property type="entry name" value="AND NB-ARC DOMAIN DISEASE RESISTANCE PROTEIN, PUTATIVE-RELATED"/>
    <property type="match status" value="1"/>
</dbReference>
<gene>
    <name evidence="8" type="primary">LOC120272110</name>
</gene>
<dbReference type="InterPro" id="IPR058922">
    <property type="entry name" value="WHD_DRP"/>
</dbReference>
<comment type="similarity">
    <text evidence="1">Belongs to the disease resistance NB-LRR family.</text>
</comment>
<feature type="domain" description="Disease resistance protein winged helix" evidence="6">
    <location>
        <begin position="396"/>
        <end position="462"/>
    </location>
</feature>
<sequence>MAWVEKEEKKDKEVVLEFVDRVVMALGGQGKSWDQSLIPCKVRYGKRPKEEVTNWLKNLEEIENDVNSLGSSDAHHMCFKRHCPNYYSRLKRSKMIVKILHRVKALQERGSSFTLTENIFIDSLLETSYSLPATTLHGSSAERKKEEIFQCIMDPEVSIIGVFGMGGVGKTTIMRHIYNHLKETRDFDIVMWVTVSSFFNLEKVQEKIAELLGCDLSSCGDETSRAMRLLEALKRRGNFVIFLDDVWDNVSLQNVGIPKADRSNCSKIVWISRSVKVCHSMESQKEIKLEGLTDEEAWSLFKDKVGGEDVMSPAIEPIARKVAKECWGLPLALITVGRALRKEYQLPIWRNALQELKTSSTDQIDGMDRDVFGNLKFSYNRLSSDKTRACFLYCALYPEDAKILVDELIEYWMAEGLINEEESIETAKDKGHAYLNELKDACMIECIEDDHKYVRMHDLIRDHAIHITREQPIFIVKAGLQLKESPKEEEWVENLERVSLMMNDIKEVQGQPNSCRQLECLPSKLWKLQLLKLGWLSSLKEILQGLEELVKLRHLDISNGGWRSFPSGALLKMSYLEILDMQSSQWEFSYGSNGGTQDNSTFLQIMSLKCLANFSADFTDVLTFNSYIHRLDNSEPFKYFDSFLFGVTHTYDGHNVENESMEKVILPDTANYLGIDGCNFIQLSDIVFSDDLKQLIDCRIQKCKDMEWIGKEGEIILPSFKKS</sequence>
<dbReference type="GO" id="GO:0042742">
    <property type="term" value="P:defense response to bacterium"/>
    <property type="evidence" value="ECO:0007669"/>
    <property type="project" value="UniProtKB-ARBA"/>
</dbReference>
<dbReference type="InterPro" id="IPR027417">
    <property type="entry name" value="P-loop_NTPase"/>
</dbReference>
<dbReference type="Proteomes" id="UP001515500">
    <property type="component" value="Chromosome 2"/>
</dbReference>
<dbReference type="RefSeq" id="XP_039134794.1">
    <property type="nucleotide sequence ID" value="XM_039278860.1"/>
</dbReference>
<dbReference type="Gene3D" id="3.80.10.10">
    <property type="entry name" value="Ribonuclease Inhibitor"/>
    <property type="match status" value="1"/>
</dbReference>
<dbReference type="PANTHER" id="PTHR33463">
    <property type="entry name" value="NB-ARC DOMAIN-CONTAINING PROTEIN-RELATED"/>
    <property type="match status" value="1"/>
</dbReference>
<dbReference type="InterPro" id="IPR042197">
    <property type="entry name" value="Apaf_helical"/>
</dbReference>
<keyword evidence="4" id="KW-0067">ATP-binding</keyword>
<dbReference type="Gene3D" id="1.10.8.430">
    <property type="entry name" value="Helical domain of apoptotic protease-activating factors"/>
    <property type="match status" value="1"/>
</dbReference>
<evidence type="ECO:0000256" key="2">
    <source>
        <dbReference type="ARBA" id="ARBA00022737"/>
    </source>
</evidence>
<dbReference type="Gene3D" id="3.40.50.300">
    <property type="entry name" value="P-loop containing nucleotide triphosphate hydrolases"/>
    <property type="match status" value="1"/>
</dbReference>
<evidence type="ECO:0000259" key="5">
    <source>
        <dbReference type="Pfam" id="PF00931"/>
    </source>
</evidence>
<dbReference type="SUPFAM" id="SSF52058">
    <property type="entry name" value="L domain-like"/>
    <property type="match status" value="1"/>
</dbReference>
<keyword evidence="7" id="KW-1185">Reference proteome</keyword>
<proteinExistence type="inferred from homology"/>
<evidence type="ECO:0000259" key="6">
    <source>
        <dbReference type="Pfam" id="PF23559"/>
    </source>
</evidence>
<dbReference type="GeneID" id="120272110"/>
<name>A0AB40C4U1_DIOCR</name>
<dbReference type="FunFam" id="1.10.10.10:FF:000322">
    <property type="entry name" value="Probable disease resistance protein At1g63360"/>
    <property type="match status" value="1"/>
</dbReference>
<dbReference type="Pfam" id="PF00931">
    <property type="entry name" value="NB-ARC"/>
    <property type="match status" value="1"/>
</dbReference>
<dbReference type="GO" id="GO:0005524">
    <property type="term" value="F:ATP binding"/>
    <property type="evidence" value="ECO:0007669"/>
    <property type="project" value="UniProtKB-KW"/>
</dbReference>
<dbReference type="Pfam" id="PF23559">
    <property type="entry name" value="WHD_DRP"/>
    <property type="match status" value="1"/>
</dbReference>
<reference evidence="8" key="1">
    <citation type="submission" date="2025-08" db="UniProtKB">
        <authorList>
            <consortium name="RefSeq"/>
        </authorList>
    </citation>
    <scope>IDENTIFICATION</scope>
</reference>
<dbReference type="Gene3D" id="1.10.10.10">
    <property type="entry name" value="Winged helix-like DNA-binding domain superfamily/Winged helix DNA-binding domain"/>
    <property type="match status" value="1"/>
</dbReference>
<evidence type="ECO:0000256" key="3">
    <source>
        <dbReference type="ARBA" id="ARBA00022821"/>
    </source>
</evidence>
<evidence type="ECO:0000313" key="8">
    <source>
        <dbReference type="RefSeq" id="XP_039134794.1"/>
    </source>
</evidence>
<dbReference type="InterPro" id="IPR036388">
    <property type="entry name" value="WH-like_DNA-bd_sf"/>
</dbReference>
<organism evidence="7 8">
    <name type="scientific">Dioscorea cayennensis subsp. rotundata</name>
    <name type="common">White Guinea yam</name>
    <name type="synonym">Dioscorea rotundata</name>
    <dbReference type="NCBI Taxonomy" id="55577"/>
    <lineage>
        <taxon>Eukaryota</taxon>
        <taxon>Viridiplantae</taxon>
        <taxon>Streptophyta</taxon>
        <taxon>Embryophyta</taxon>
        <taxon>Tracheophyta</taxon>
        <taxon>Spermatophyta</taxon>
        <taxon>Magnoliopsida</taxon>
        <taxon>Liliopsida</taxon>
        <taxon>Dioscoreales</taxon>
        <taxon>Dioscoreaceae</taxon>
        <taxon>Dioscorea</taxon>
    </lineage>
</organism>
<accession>A0AB40C4U1</accession>